<dbReference type="InterPro" id="IPR025847">
    <property type="entry name" value="MEDS_domain"/>
</dbReference>
<dbReference type="GO" id="GO:0016301">
    <property type="term" value="F:kinase activity"/>
    <property type="evidence" value="ECO:0007669"/>
    <property type="project" value="UniProtKB-KW"/>
</dbReference>
<proteinExistence type="predicted"/>
<keyword evidence="4" id="KW-0808">Transferase</keyword>
<evidence type="ECO:0000313" key="5">
    <source>
        <dbReference type="Proteomes" id="UP001595699"/>
    </source>
</evidence>
<dbReference type="RefSeq" id="WP_307782633.1">
    <property type="nucleotide sequence ID" value="NZ_JAFBCM010000001.1"/>
</dbReference>
<evidence type="ECO:0000256" key="1">
    <source>
        <dbReference type="ARBA" id="ARBA00022527"/>
    </source>
</evidence>
<dbReference type="PANTHER" id="PTHR35526:SF3">
    <property type="entry name" value="ANTI-SIGMA-F FACTOR RSBW"/>
    <property type="match status" value="1"/>
</dbReference>
<evidence type="ECO:0000259" key="3">
    <source>
        <dbReference type="Pfam" id="PF14417"/>
    </source>
</evidence>
<reference evidence="5" key="1">
    <citation type="journal article" date="2019" name="Int. J. Syst. Evol. Microbiol.">
        <title>The Global Catalogue of Microorganisms (GCM) 10K type strain sequencing project: providing services to taxonomists for standard genome sequencing and annotation.</title>
        <authorList>
            <consortium name="The Broad Institute Genomics Platform"/>
            <consortium name="The Broad Institute Genome Sequencing Center for Infectious Disease"/>
            <person name="Wu L."/>
            <person name="Ma J."/>
        </authorList>
    </citation>
    <scope>NUCLEOTIDE SEQUENCE [LARGE SCALE GENOMIC DNA]</scope>
    <source>
        <strain evidence="5">CGMCC 4.7241</strain>
    </source>
</reference>
<accession>A0ABV7YIY3</accession>
<dbReference type="InterPro" id="IPR047718">
    <property type="entry name" value="RsbA-like_anti_sig"/>
</dbReference>
<dbReference type="SUPFAM" id="SSF55874">
    <property type="entry name" value="ATPase domain of HSP90 chaperone/DNA topoisomerase II/histidine kinase"/>
    <property type="match status" value="1"/>
</dbReference>
<dbReference type="InterPro" id="IPR036890">
    <property type="entry name" value="HATPase_C_sf"/>
</dbReference>
<dbReference type="CDD" id="cd16936">
    <property type="entry name" value="HATPase_RsbW-like"/>
    <property type="match status" value="1"/>
</dbReference>
<dbReference type="Gene3D" id="3.30.565.10">
    <property type="entry name" value="Histidine kinase-like ATPase, C-terminal domain"/>
    <property type="match status" value="1"/>
</dbReference>
<protein>
    <submittedName>
        <fullName evidence="4">Sensor histidine kinase</fullName>
    </submittedName>
</protein>
<name>A0ABV7YIY3_9ACTN</name>
<dbReference type="NCBIfam" id="NF041045">
    <property type="entry name" value="RsbA_anti_sig"/>
    <property type="match status" value="1"/>
</dbReference>
<gene>
    <name evidence="4" type="ORF">ACFOUW_27285</name>
</gene>
<evidence type="ECO:0000259" key="2">
    <source>
        <dbReference type="Pfam" id="PF13581"/>
    </source>
</evidence>
<keyword evidence="5" id="KW-1185">Reference proteome</keyword>
<dbReference type="EMBL" id="JBHRZH010000027">
    <property type="protein sequence ID" value="MFC3764571.1"/>
    <property type="molecule type" value="Genomic_DNA"/>
</dbReference>
<comment type="caution">
    <text evidence="4">The sequence shown here is derived from an EMBL/GenBank/DDBJ whole genome shotgun (WGS) entry which is preliminary data.</text>
</comment>
<dbReference type="InterPro" id="IPR050267">
    <property type="entry name" value="Anti-sigma-factor_SerPK"/>
</dbReference>
<dbReference type="PANTHER" id="PTHR35526">
    <property type="entry name" value="ANTI-SIGMA-F FACTOR RSBW-RELATED"/>
    <property type="match status" value="1"/>
</dbReference>
<dbReference type="Pfam" id="PF14417">
    <property type="entry name" value="MEDS"/>
    <property type="match status" value="1"/>
</dbReference>
<feature type="domain" description="MEDS" evidence="3">
    <location>
        <begin position="9"/>
        <end position="151"/>
    </location>
</feature>
<dbReference type="Proteomes" id="UP001595699">
    <property type="component" value="Unassembled WGS sequence"/>
</dbReference>
<sequence>MGARSTFIHEALLYGDVSEFLAGTVEFVRAGMRAGEAVLVALPEPRLGLLREQVGDEGDVRYLDMGQIGGNPGRIIPTVLHPFLAEQETRGARVLGEPIWPGRPASEYSAAVQHEALINLAFAGHHVTIRCPYDTTQLAKLVKNDAERTHPVMFHGKSGRPSTAYDDPARVAVTATANLPPAPANLVERDFGVGELGAVRRFVREQAKNAGLPQTRIDDLLIAVNEIAGNTLAYAGGFGILRTWQADGSLVCEIRDHGTMTDLLAGRQIPGADALGGRGLLMANQLSDLVQLHPGPAGTTVRLHFHLPTKRS</sequence>
<organism evidence="4 5">
    <name type="scientific">Tenggerimyces flavus</name>
    <dbReference type="NCBI Taxonomy" id="1708749"/>
    <lineage>
        <taxon>Bacteria</taxon>
        <taxon>Bacillati</taxon>
        <taxon>Actinomycetota</taxon>
        <taxon>Actinomycetes</taxon>
        <taxon>Propionibacteriales</taxon>
        <taxon>Nocardioidaceae</taxon>
        <taxon>Tenggerimyces</taxon>
    </lineage>
</organism>
<keyword evidence="4" id="KW-0418">Kinase</keyword>
<evidence type="ECO:0000313" key="4">
    <source>
        <dbReference type="EMBL" id="MFC3764571.1"/>
    </source>
</evidence>
<dbReference type="Pfam" id="PF13581">
    <property type="entry name" value="HATPase_c_2"/>
    <property type="match status" value="1"/>
</dbReference>
<keyword evidence="1" id="KW-0723">Serine/threonine-protein kinase</keyword>
<dbReference type="InterPro" id="IPR003594">
    <property type="entry name" value="HATPase_dom"/>
</dbReference>
<feature type="domain" description="Histidine kinase/HSP90-like ATPase" evidence="2">
    <location>
        <begin position="196"/>
        <end position="304"/>
    </location>
</feature>